<organism evidence="3">
    <name type="scientific">Jonesiaceae bacterium BS-20</name>
    <dbReference type="NCBI Taxonomy" id="3120821"/>
    <lineage>
        <taxon>Bacteria</taxon>
        <taxon>Bacillati</taxon>
        <taxon>Actinomycetota</taxon>
        <taxon>Actinomycetes</taxon>
        <taxon>Micrococcales</taxon>
        <taxon>Jonesiaceae</taxon>
    </lineage>
</organism>
<name>A0AAU7DWI9_9MICO</name>
<keyword evidence="1" id="KW-0812">Transmembrane</keyword>
<reference evidence="3" key="1">
    <citation type="submission" date="2024-02" db="EMBL/GenBank/DDBJ databases">
        <title>Tomenella chthoni gen. nov. sp. nov., a member of the family Jonesiaceae isolated from bat guano.</title>
        <authorList>
            <person name="Miller S.L."/>
            <person name="King J."/>
            <person name="Sankaranarayanan K."/>
            <person name="Lawson P.A."/>
        </authorList>
    </citation>
    <scope>NUCLEOTIDE SEQUENCE</scope>
    <source>
        <strain evidence="3">BS-20</strain>
    </source>
</reference>
<protein>
    <submittedName>
        <fullName evidence="3">TadE family type IV pilus minor pilin</fullName>
    </submittedName>
</protein>
<gene>
    <name evidence="3" type="ORF">V5R04_15780</name>
</gene>
<dbReference type="Pfam" id="PF07811">
    <property type="entry name" value="TadE"/>
    <property type="match status" value="1"/>
</dbReference>
<evidence type="ECO:0000259" key="2">
    <source>
        <dbReference type="Pfam" id="PF07811"/>
    </source>
</evidence>
<dbReference type="InterPro" id="IPR012495">
    <property type="entry name" value="TadE-like_dom"/>
</dbReference>
<keyword evidence="1" id="KW-1133">Transmembrane helix</keyword>
<proteinExistence type="predicted"/>
<evidence type="ECO:0000256" key="1">
    <source>
        <dbReference type="SAM" id="Phobius"/>
    </source>
</evidence>
<feature type="transmembrane region" description="Helical" evidence="1">
    <location>
        <begin position="15"/>
        <end position="37"/>
    </location>
</feature>
<dbReference type="NCBIfam" id="NF041390">
    <property type="entry name" value="TadE_Rv3655c"/>
    <property type="match status" value="1"/>
</dbReference>
<feature type="domain" description="TadE-like" evidence="2">
    <location>
        <begin position="9"/>
        <end position="51"/>
    </location>
</feature>
<dbReference type="InterPro" id="IPR049790">
    <property type="entry name" value="Rv3655c/TadE"/>
</dbReference>
<dbReference type="EMBL" id="CP146203">
    <property type="protein sequence ID" value="XBH21645.1"/>
    <property type="molecule type" value="Genomic_DNA"/>
</dbReference>
<dbReference type="AlphaFoldDB" id="A0AAU7DWI9"/>
<accession>A0AAU7DWI9</accession>
<sequence>MDSPKRERGAVTAEFAVALPALVLVLAFVLAVSSVALKTVSLQAAARSGARLAAVEPNPQVVYQLVSSMAGVGATINIEFGERLATVTVTKQATIGPFNLGSYELRGSAIAVRELDGSQW</sequence>
<evidence type="ECO:0000313" key="3">
    <source>
        <dbReference type="EMBL" id="XBH21645.1"/>
    </source>
</evidence>
<keyword evidence="1" id="KW-0472">Membrane</keyword>